<dbReference type="Proteomes" id="UP000006860">
    <property type="component" value="Chromosome"/>
</dbReference>
<accession>F0SQ01</accession>
<dbReference type="STRING" id="756272.Plabr_2551"/>
<evidence type="ECO:0000313" key="2">
    <source>
        <dbReference type="EMBL" id="ADY60151.1"/>
    </source>
</evidence>
<evidence type="ECO:0000256" key="1">
    <source>
        <dbReference type="SAM" id="Phobius"/>
    </source>
</evidence>
<evidence type="ECO:0000313" key="3">
    <source>
        <dbReference type="Proteomes" id="UP000006860"/>
    </source>
</evidence>
<dbReference type="eggNOG" id="COG4970">
    <property type="taxonomic scope" value="Bacteria"/>
</dbReference>
<proteinExistence type="predicted"/>
<reference evidence="3" key="1">
    <citation type="submission" date="2011-02" db="EMBL/GenBank/DDBJ databases">
        <title>The complete genome of Planctomyces brasiliensis DSM 5305.</title>
        <authorList>
            <person name="Lucas S."/>
            <person name="Copeland A."/>
            <person name="Lapidus A."/>
            <person name="Bruce D."/>
            <person name="Goodwin L."/>
            <person name="Pitluck S."/>
            <person name="Kyrpides N."/>
            <person name="Mavromatis K."/>
            <person name="Pagani I."/>
            <person name="Ivanova N."/>
            <person name="Ovchinnikova G."/>
            <person name="Lu M."/>
            <person name="Detter J.C."/>
            <person name="Han C."/>
            <person name="Land M."/>
            <person name="Hauser L."/>
            <person name="Markowitz V."/>
            <person name="Cheng J.-F."/>
            <person name="Hugenholtz P."/>
            <person name="Woyke T."/>
            <person name="Wu D."/>
            <person name="Tindall B."/>
            <person name="Pomrenke H.G."/>
            <person name="Brambilla E."/>
            <person name="Klenk H.-P."/>
            <person name="Eisen J.A."/>
        </authorList>
    </citation>
    <scope>NUCLEOTIDE SEQUENCE [LARGE SCALE GENOMIC DNA]</scope>
    <source>
        <strain evidence="3">ATCC 49424 / DSM 5305 / JCM 21570 / NBRC 103401 / IFAM 1448</strain>
    </source>
</reference>
<dbReference type="RefSeq" id="WP_013628875.1">
    <property type="nucleotide sequence ID" value="NC_015174.1"/>
</dbReference>
<dbReference type="AlphaFoldDB" id="F0SQ01"/>
<keyword evidence="1" id="KW-1133">Transmembrane helix</keyword>
<dbReference type="HOGENOM" id="CLU_631471_0_0_0"/>
<keyword evidence="3" id="KW-1185">Reference proteome</keyword>
<sequence length="434" mass="46617">MRNISGVQSETRRRIAGFTLIELLIAVTIFIILTTLAVSAFNLNVGSERVSAASRQVQAMLEGARARAFKLQKPVGVRFQLDPNYPSELTGMTYISTIDDGAGSSYETGRLRFIDYVDAGGDGLADATNDIQPAIQQLTSRNAPSWTEMSRLGVLKSGVRIRIPAGTGTWYTVSSENFLTSGNVLRLVEEPVDVSSYGFVSQNFANNTGKIHNYELDLSTVMMPLAGEDEVQLPPNTVIDLLSSKVPSNWYISRWQPGVTLTEGTWIAAETSNGLKAYRATDGGTTGTSAPNWNSANTNGTTVVDGTAPNDITWRCYDAPLFDVIFTPQGSLFGPVAAEGVLHFTLAETRDTREVFDDGTVGLRAYDLSDRDGDLDKPDHLGSFRLINVFASSGAVSVSPIDQTDVINNSTGASGSDEVADNLFNLALDGATAN</sequence>
<keyword evidence="1" id="KW-0472">Membrane</keyword>
<dbReference type="KEGG" id="pbs:Plabr_2551"/>
<dbReference type="Gene3D" id="3.30.700.10">
    <property type="entry name" value="Glycoprotein, Type 4 Pilin"/>
    <property type="match status" value="1"/>
</dbReference>
<dbReference type="EMBL" id="CP002546">
    <property type="protein sequence ID" value="ADY60151.1"/>
    <property type="molecule type" value="Genomic_DNA"/>
</dbReference>
<gene>
    <name evidence="2" type="ordered locus">Plabr_2551</name>
</gene>
<keyword evidence="1" id="KW-0812">Transmembrane</keyword>
<dbReference type="Pfam" id="PF07963">
    <property type="entry name" value="N_methyl"/>
    <property type="match status" value="1"/>
</dbReference>
<dbReference type="InterPro" id="IPR012902">
    <property type="entry name" value="N_methyl_site"/>
</dbReference>
<organism evidence="2 3">
    <name type="scientific">Rubinisphaera brasiliensis (strain ATCC 49424 / DSM 5305 / JCM 21570 / IAM 15109 / NBRC 103401 / IFAM 1448)</name>
    <name type="common">Planctomyces brasiliensis</name>
    <dbReference type="NCBI Taxonomy" id="756272"/>
    <lineage>
        <taxon>Bacteria</taxon>
        <taxon>Pseudomonadati</taxon>
        <taxon>Planctomycetota</taxon>
        <taxon>Planctomycetia</taxon>
        <taxon>Planctomycetales</taxon>
        <taxon>Planctomycetaceae</taxon>
        <taxon>Rubinisphaera</taxon>
    </lineage>
</organism>
<name>F0SQ01_RUBBR</name>
<evidence type="ECO:0008006" key="4">
    <source>
        <dbReference type="Google" id="ProtNLM"/>
    </source>
</evidence>
<dbReference type="PROSITE" id="PS00409">
    <property type="entry name" value="PROKAR_NTER_METHYL"/>
    <property type="match status" value="1"/>
</dbReference>
<feature type="transmembrane region" description="Helical" evidence="1">
    <location>
        <begin position="20"/>
        <end position="41"/>
    </location>
</feature>
<dbReference type="SUPFAM" id="SSF54523">
    <property type="entry name" value="Pili subunits"/>
    <property type="match status" value="1"/>
</dbReference>
<dbReference type="OrthoDB" id="209692at2"/>
<dbReference type="InterPro" id="IPR045584">
    <property type="entry name" value="Pilin-like"/>
</dbReference>
<protein>
    <recommendedName>
        <fullName evidence="4">Prepilin-type N-terminal cleavage/methylation domain-containing protein</fullName>
    </recommendedName>
</protein>